<reference evidence="4 5" key="2">
    <citation type="journal article" date="2016" name="Genome Announc.">
        <title>Complete Genome Sequences of Two Interactive Moderate Thermophiles, Paenibacillus napthalenovorans 32O-Y and Paenibacillus sp. 32O-W.</title>
        <authorList>
            <person name="Butler R.R.III."/>
            <person name="Wang J."/>
            <person name="Stark B.C."/>
            <person name="Pombert J.F."/>
        </authorList>
    </citation>
    <scope>NUCLEOTIDE SEQUENCE [LARGE SCALE GENOMIC DNA]</scope>
    <source>
        <strain evidence="4 5">32O-Y</strain>
    </source>
</reference>
<proteinExistence type="predicted"/>
<dbReference type="SMART" id="SM01092">
    <property type="entry name" value="CO_deh_flav_C"/>
    <property type="match status" value="1"/>
</dbReference>
<keyword evidence="3" id="KW-0560">Oxidoreductase</keyword>
<reference evidence="5" key="1">
    <citation type="submission" date="2015-12" db="EMBL/GenBank/DDBJ databases">
        <title>Complete genome sequences of two moderately thermophilic Paenibacillus species.</title>
        <authorList>
            <person name="Butler R.III."/>
            <person name="Wang J."/>
            <person name="Stark B.C."/>
            <person name="Pombert J.-F."/>
        </authorList>
    </citation>
    <scope>NUCLEOTIDE SEQUENCE [LARGE SCALE GENOMIC DNA]</scope>
    <source>
        <strain evidence="5">32O-Y</strain>
    </source>
</reference>
<dbReference type="Gene3D" id="3.30.390.50">
    <property type="entry name" value="CO dehydrogenase flavoprotein, C-terminal domain"/>
    <property type="match status" value="1"/>
</dbReference>
<name>A0A0U2VNP7_9BACL</name>
<dbReference type="FunFam" id="3.30.465.10:FF:000017">
    <property type="entry name" value="Xanthine dehydrogenase, FAD binding subunit"/>
    <property type="match status" value="1"/>
</dbReference>
<dbReference type="PROSITE" id="PS51387">
    <property type="entry name" value="FAD_PCMH"/>
    <property type="match status" value="1"/>
</dbReference>
<protein>
    <submittedName>
        <fullName evidence="4">Subunit alpha of 6-hydroxypseudooxynicotine dehydrogenase complex</fullName>
    </submittedName>
</protein>
<dbReference type="Pfam" id="PF00941">
    <property type="entry name" value="FAD_binding_5"/>
    <property type="match status" value="1"/>
</dbReference>
<gene>
    <name evidence="4" type="ORF">IJ22_20000</name>
</gene>
<dbReference type="Gene3D" id="3.30.465.10">
    <property type="match status" value="1"/>
</dbReference>
<dbReference type="InterPro" id="IPR036318">
    <property type="entry name" value="FAD-bd_PCMH-like_sf"/>
</dbReference>
<dbReference type="GO" id="GO:0016491">
    <property type="term" value="F:oxidoreductase activity"/>
    <property type="evidence" value="ECO:0007669"/>
    <property type="project" value="UniProtKB-KW"/>
</dbReference>
<keyword evidence="1" id="KW-0285">Flavoprotein</keyword>
<dbReference type="SUPFAM" id="SSF56176">
    <property type="entry name" value="FAD-binding/transporter-associated domain-like"/>
    <property type="match status" value="1"/>
</dbReference>
<dbReference type="OrthoDB" id="9774454at2"/>
<dbReference type="EMBL" id="CP013652">
    <property type="protein sequence ID" value="ALS22374.1"/>
    <property type="molecule type" value="Genomic_DNA"/>
</dbReference>
<dbReference type="PATRIC" id="fig|162209.4.peg.2118"/>
<dbReference type="STRING" id="162209.IJ22_20000"/>
<evidence type="ECO:0000256" key="2">
    <source>
        <dbReference type="ARBA" id="ARBA00022827"/>
    </source>
</evidence>
<dbReference type="InterPro" id="IPR036683">
    <property type="entry name" value="CO_DH_flav_C_dom_sf"/>
</dbReference>
<dbReference type="Proteomes" id="UP000061660">
    <property type="component" value="Chromosome"/>
</dbReference>
<evidence type="ECO:0000313" key="4">
    <source>
        <dbReference type="EMBL" id="ALS22374.1"/>
    </source>
</evidence>
<dbReference type="InterPro" id="IPR016166">
    <property type="entry name" value="FAD-bd_PCMH"/>
</dbReference>
<dbReference type="Gene3D" id="3.30.43.10">
    <property type="entry name" value="Uridine Diphospho-n-acetylenolpyruvylglucosamine Reductase, domain 2"/>
    <property type="match status" value="1"/>
</dbReference>
<dbReference type="InterPro" id="IPR016167">
    <property type="entry name" value="FAD-bd_PCMH_sub1"/>
</dbReference>
<dbReference type="RefSeq" id="WP_054818375.1">
    <property type="nucleotide sequence ID" value="NZ_CP013652.1"/>
</dbReference>
<dbReference type="InterPro" id="IPR002346">
    <property type="entry name" value="Mopterin_DH_FAD-bd"/>
</dbReference>
<organism evidence="4 5">
    <name type="scientific">Paenibacillus naphthalenovorans</name>
    <dbReference type="NCBI Taxonomy" id="162209"/>
    <lineage>
        <taxon>Bacteria</taxon>
        <taxon>Bacillati</taxon>
        <taxon>Bacillota</taxon>
        <taxon>Bacilli</taxon>
        <taxon>Bacillales</taxon>
        <taxon>Paenibacillaceae</taxon>
        <taxon>Paenibacillus</taxon>
    </lineage>
</organism>
<keyword evidence="5" id="KW-1185">Reference proteome</keyword>
<dbReference type="InterPro" id="IPR005107">
    <property type="entry name" value="CO_DH_flav_C"/>
</dbReference>
<dbReference type="AlphaFoldDB" id="A0A0U2VNP7"/>
<keyword evidence="2" id="KW-0274">FAD</keyword>
<sequence length="290" mass="32215">MLNVEWVEPETLEDVKHALASGDDLTRVVSGGTALSLIIKQGIYQPERLISLKKVRCELNYIRPDNDGNLRIGAMTTLREMETSPFIEQNYPVISKALHHVANPRIRYVASIGGNLSHGDAHLDLPPILLALDAKVKVESVRGDRWIPLADFFQGYYVTAVRPDELVTEVLLPKTDPGLKGAYIKYTTLSNDDWPTLGVAAFIQQEQGILCDVRMAVSAVTDVPAKLEAVEQLLLGKPGSEAWIEQAAEMAFHAVEPSEDLRGSSWYKKEMLKVHVRRVLQQLLPEGQKG</sequence>
<dbReference type="PANTHER" id="PTHR42659:SF2">
    <property type="entry name" value="XANTHINE DEHYDROGENASE SUBUNIT C-RELATED"/>
    <property type="match status" value="1"/>
</dbReference>
<evidence type="ECO:0000256" key="3">
    <source>
        <dbReference type="ARBA" id="ARBA00023002"/>
    </source>
</evidence>
<dbReference type="PANTHER" id="PTHR42659">
    <property type="entry name" value="XANTHINE DEHYDROGENASE SUBUNIT C-RELATED"/>
    <property type="match status" value="1"/>
</dbReference>
<dbReference type="KEGG" id="pnp:IJ22_20000"/>
<evidence type="ECO:0000256" key="1">
    <source>
        <dbReference type="ARBA" id="ARBA00022630"/>
    </source>
</evidence>
<dbReference type="GO" id="GO:0071949">
    <property type="term" value="F:FAD binding"/>
    <property type="evidence" value="ECO:0007669"/>
    <property type="project" value="InterPro"/>
</dbReference>
<dbReference type="InterPro" id="IPR051312">
    <property type="entry name" value="Diverse_Substr_Oxidored"/>
</dbReference>
<evidence type="ECO:0000313" key="5">
    <source>
        <dbReference type="Proteomes" id="UP000061660"/>
    </source>
</evidence>
<accession>A0A0U2VNP7</accession>
<dbReference type="Pfam" id="PF03450">
    <property type="entry name" value="CO_deh_flav_C"/>
    <property type="match status" value="1"/>
</dbReference>
<dbReference type="SUPFAM" id="SSF55447">
    <property type="entry name" value="CO dehydrogenase flavoprotein C-terminal domain-like"/>
    <property type="match status" value="1"/>
</dbReference>
<dbReference type="InterPro" id="IPR016169">
    <property type="entry name" value="FAD-bd_PCMH_sub2"/>
</dbReference>